<dbReference type="AlphaFoldDB" id="A0A7N4PBC0"/>
<dbReference type="InterPro" id="IPR003599">
    <property type="entry name" value="Ig_sub"/>
</dbReference>
<dbReference type="InterPro" id="IPR013783">
    <property type="entry name" value="Ig-like_fold"/>
</dbReference>
<dbReference type="SUPFAM" id="SSF48726">
    <property type="entry name" value="Immunoglobulin"/>
    <property type="match status" value="1"/>
</dbReference>
<dbReference type="InParanoid" id="A0A7N4PBC0"/>
<evidence type="ECO:0000313" key="10">
    <source>
        <dbReference type="Ensembl" id="ENSSHAP00000034928.1"/>
    </source>
</evidence>
<organism evidence="10 11">
    <name type="scientific">Sarcophilus harrisii</name>
    <name type="common">Tasmanian devil</name>
    <name type="synonym">Sarcophilus laniarius</name>
    <dbReference type="NCBI Taxonomy" id="9305"/>
    <lineage>
        <taxon>Eukaryota</taxon>
        <taxon>Metazoa</taxon>
        <taxon>Chordata</taxon>
        <taxon>Craniata</taxon>
        <taxon>Vertebrata</taxon>
        <taxon>Euteleostomi</taxon>
        <taxon>Mammalia</taxon>
        <taxon>Metatheria</taxon>
        <taxon>Dasyuromorphia</taxon>
        <taxon>Dasyuridae</taxon>
        <taxon>Sarcophilus</taxon>
    </lineage>
</organism>
<dbReference type="Ensembl" id="ENSSHAT00000030030.1">
    <property type="protein sequence ID" value="ENSSHAP00000034928.1"/>
    <property type="gene ID" value="ENSSHAG00000025040.1"/>
</dbReference>
<protein>
    <recommendedName>
        <fullName evidence="9">Ig-like domain-containing protein</fullName>
    </recommendedName>
</protein>
<reference evidence="10 11" key="1">
    <citation type="journal article" date="2011" name="Proc. Natl. Acad. Sci. U.S.A.">
        <title>Genetic diversity and population structure of the endangered marsupial Sarcophilus harrisii (Tasmanian devil).</title>
        <authorList>
            <person name="Miller W."/>
            <person name="Hayes V.M."/>
            <person name="Ratan A."/>
            <person name="Petersen D.C."/>
            <person name="Wittekindt N.E."/>
            <person name="Miller J."/>
            <person name="Walenz B."/>
            <person name="Knight J."/>
            <person name="Qi J."/>
            <person name="Zhao F."/>
            <person name="Wang Q."/>
            <person name="Bedoya-Reina O.C."/>
            <person name="Katiyar N."/>
            <person name="Tomsho L.P."/>
            <person name="Kasson L.M."/>
            <person name="Hardie R.A."/>
            <person name="Woodbridge P."/>
            <person name="Tindall E.A."/>
            <person name="Bertelsen M.F."/>
            <person name="Dixon D."/>
            <person name="Pyecroft S."/>
            <person name="Helgen K.M."/>
            <person name="Lesk A.M."/>
            <person name="Pringle T.H."/>
            <person name="Patterson N."/>
            <person name="Zhang Y."/>
            <person name="Kreiss A."/>
            <person name="Woods G.M."/>
            <person name="Jones M.E."/>
            <person name="Schuster S.C."/>
        </authorList>
    </citation>
    <scope>NUCLEOTIDE SEQUENCE [LARGE SCALE GENOMIC DNA]</scope>
</reference>
<keyword evidence="3" id="KW-0732">Signal</keyword>
<keyword evidence="8" id="KW-1279">T cell receptor</keyword>
<comment type="subcellular location">
    <subcellularLocation>
        <location evidence="1">Cell membrane</location>
    </subcellularLocation>
</comment>
<comment type="subunit">
    <text evidence="7">Alpha-beta TR is a heterodimer composed of an alpha and beta chain; disulfide-linked. The alpha-beta TR is associated with the transmembrane signaling CD3 coreceptor proteins to form the TR-CD3 (TcR or TCR). The assembly of alpha-beta TR heterodimers with CD3 occurs in the endoplasmic reticulum where a single alpha-beta TR heterodimer associates with one CD3D-CD3E heterodimer, one CD3G-CD3E heterodimer and one CD247 homodimer forming a stable octameric structure. CD3D-CD3E and CD3G-CD3E heterodimers preferentially associate with TR alpha and TR beta chains, respectively. The association of the CD247 homodimer is the last step of TcR assembly in the endoplasmic reticulum and is required for transport to the cell surface.</text>
</comment>
<evidence type="ECO:0000256" key="3">
    <source>
        <dbReference type="ARBA" id="ARBA00022729"/>
    </source>
</evidence>
<evidence type="ECO:0000256" key="2">
    <source>
        <dbReference type="ARBA" id="ARBA00022475"/>
    </source>
</evidence>
<keyword evidence="2" id="KW-1003">Cell membrane</keyword>
<dbReference type="SMART" id="SM00406">
    <property type="entry name" value="IGv"/>
    <property type="match status" value="1"/>
</dbReference>
<dbReference type="Gene3D" id="2.60.40.10">
    <property type="entry name" value="Immunoglobulins"/>
    <property type="match status" value="1"/>
</dbReference>
<dbReference type="PANTHER" id="PTHR19339">
    <property type="entry name" value="T CELL RECEPTOR ALPHA VARIABLE 39"/>
    <property type="match status" value="1"/>
</dbReference>
<reference evidence="10" key="3">
    <citation type="submission" date="2025-09" db="UniProtKB">
        <authorList>
            <consortium name="Ensembl"/>
        </authorList>
    </citation>
    <scope>IDENTIFICATION</scope>
</reference>
<dbReference type="InterPro" id="IPR051896">
    <property type="entry name" value="TCR_alpha_variable"/>
</dbReference>
<dbReference type="SMART" id="SM00409">
    <property type="entry name" value="IG"/>
    <property type="match status" value="1"/>
</dbReference>
<dbReference type="PANTHER" id="PTHR19339:SF0">
    <property type="entry name" value="T CELL RECEPTOR ALPHA VARIABLE 41"/>
    <property type="match status" value="1"/>
</dbReference>
<dbReference type="Pfam" id="PF07686">
    <property type="entry name" value="V-set"/>
    <property type="match status" value="1"/>
</dbReference>
<dbReference type="Proteomes" id="UP000007648">
    <property type="component" value="Unassembled WGS sequence"/>
</dbReference>
<reference evidence="10" key="2">
    <citation type="submission" date="2025-08" db="UniProtKB">
        <authorList>
            <consortium name="Ensembl"/>
        </authorList>
    </citation>
    <scope>IDENTIFICATION</scope>
</reference>
<sequence>VNGQKKVEQIPQSLTLQEGDNVTLECNFSFIENSLQWFKQDPQEGIVSLFVLTIGMKKKGRLGTSINSKEGHSFLNITNSKPEDSGIYLCAVE</sequence>
<proteinExistence type="predicted"/>
<evidence type="ECO:0000256" key="4">
    <source>
        <dbReference type="ARBA" id="ARBA00023136"/>
    </source>
</evidence>
<accession>A0A7N4PBC0</accession>
<dbReference type="InterPro" id="IPR003598">
    <property type="entry name" value="Ig_sub2"/>
</dbReference>
<keyword evidence="8" id="KW-0391">Immunity</keyword>
<keyword evidence="6" id="KW-0325">Glycoprotein</keyword>
<feature type="domain" description="Ig-like" evidence="9">
    <location>
        <begin position="5"/>
        <end position="93"/>
    </location>
</feature>
<keyword evidence="11" id="KW-1185">Reference proteome</keyword>
<evidence type="ECO:0000256" key="5">
    <source>
        <dbReference type="ARBA" id="ARBA00023157"/>
    </source>
</evidence>
<dbReference type="GeneTree" id="ENSGT00900000140957"/>
<dbReference type="InterPro" id="IPR007110">
    <property type="entry name" value="Ig-like_dom"/>
</dbReference>
<evidence type="ECO:0000313" key="11">
    <source>
        <dbReference type="Proteomes" id="UP000007648"/>
    </source>
</evidence>
<evidence type="ECO:0000256" key="8">
    <source>
        <dbReference type="ARBA" id="ARBA00043266"/>
    </source>
</evidence>
<keyword evidence="4" id="KW-0472">Membrane</keyword>
<dbReference type="PROSITE" id="PS50835">
    <property type="entry name" value="IG_LIKE"/>
    <property type="match status" value="1"/>
</dbReference>
<dbReference type="SMART" id="SM00408">
    <property type="entry name" value="IGc2"/>
    <property type="match status" value="1"/>
</dbReference>
<dbReference type="InterPro" id="IPR013106">
    <property type="entry name" value="Ig_V-set"/>
</dbReference>
<keyword evidence="5" id="KW-1015">Disulfide bond</keyword>
<evidence type="ECO:0000256" key="1">
    <source>
        <dbReference type="ARBA" id="ARBA00004236"/>
    </source>
</evidence>
<evidence type="ECO:0000256" key="7">
    <source>
        <dbReference type="ARBA" id="ARBA00038651"/>
    </source>
</evidence>
<name>A0A7N4PBC0_SARHA</name>
<evidence type="ECO:0000259" key="9">
    <source>
        <dbReference type="PROSITE" id="PS50835"/>
    </source>
</evidence>
<dbReference type="InterPro" id="IPR036179">
    <property type="entry name" value="Ig-like_dom_sf"/>
</dbReference>
<evidence type="ECO:0000256" key="6">
    <source>
        <dbReference type="ARBA" id="ARBA00023180"/>
    </source>
</evidence>
<keyword evidence="8" id="KW-1064">Adaptive immunity</keyword>
<dbReference type="GO" id="GO:0042101">
    <property type="term" value="C:T cell receptor complex"/>
    <property type="evidence" value="ECO:0007669"/>
    <property type="project" value="UniProtKB-KW"/>
</dbReference>